<evidence type="ECO:0000259" key="1">
    <source>
        <dbReference type="Pfam" id="PF18863"/>
    </source>
</evidence>
<dbReference type="InterPro" id="IPR049503">
    <property type="entry name" value="AbiJ_NTD4"/>
</dbReference>
<organism evidence="2 3">
    <name type="scientific">Agrococcus baldri</name>
    <dbReference type="NCBI Taxonomy" id="153730"/>
    <lineage>
        <taxon>Bacteria</taxon>
        <taxon>Bacillati</taxon>
        <taxon>Actinomycetota</taxon>
        <taxon>Actinomycetes</taxon>
        <taxon>Micrococcales</taxon>
        <taxon>Microbacteriaceae</taxon>
        <taxon>Agrococcus</taxon>
    </lineage>
</organism>
<comment type="caution">
    <text evidence="2">The sequence shown here is derived from an EMBL/GenBank/DDBJ whole genome shotgun (WGS) entry which is preliminary data.</text>
</comment>
<evidence type="ECO:0000313" key="2">
    <source>
        <dbReference type="EMBL" id="SFS16268.1"/>
    </source>
</evidence>
<evidence type="ECO:0000313" key="3">
    <source>
        <dbReference type="Proteomes" id="UP000198506"/>
    </source>
</evidence>
<proteinExistence type="predicted"/>
<sequence length="282" mass="31461">MSFGDRFGYTRPEPQRTQVERDSDAVRLVLWNAVSRDGKSPLAAYRKLCEYSQQLPDANIWSDTYADESARLLLDQMIWLDVYEALEAEASAMEGPSRAELQKSVNRALSRSGIAYEMRDGRFEFYEPVANEFETRHDEDEAIASLTDEFEPVRKQYLSALRNLRSMPANLESAVADALNALEAVAKIVEAKPHATLGNVARNLFPDSPGYHAPLRIAIEKLYAYSNQLPGARHGRYAEPDIAHAETAMVVRTAGAIITFLITLHRGEAVAENAGADFDFGF</sequence>
<dbReference type="AlphaFoldDB" id="A0AA94HP05"/>
<protein>
    <recommendedName>
        <fullName evidence="1">HEPN AbiJ-N-terminal domain-containing protein</fullName>
    </recommendedName>
</protein>
<keyword evidence="3" id="KW-1185">Reference proteome</keyword>
<name>A0AA94HP05_9MICO</name>
<accession>A0AA94HP05</accession>
<feature type="domain" description="HEPN AbiJ-N-terminal" evidence="1">
    <location>
        <begin position="1"/>
        <end position="125"/>
    </location>
</feature>
<reference evidence="2 3" key="1">
    <citation type="submission" date="2016-10" db="EMBL/GenBank/DDBJ databases">
        <authorList>
            <person name="Varghese N."/>
            <person name="Submissions S."/>
        </authorList>
    </citation>
    <scope>NUCLEOTIDE SEQUENCE [LARGE SCALE GENOMIC DNA]</scope>
    <source>
        <strain evidence="2 3">IAM 15147</strain>
    </source>
</reference>
<dbReference type="EMBL" id="FOZN01000003">
    <property type="protein sequence ID" value="SFS16268.1"/>
    <property type="molecule type" value="Genomic_DNA"/>
</dbReference>
<gene>
    <name evidence="2" type="ORF">SAMN04487783_2250</name>
</gene>
<dbReference type="Pfam" id="PF18863">
    <property type="entry name" value="AbiJ_NTD4"/>
    <property type="match status" value="1"/>
</dbReference>
<dbReference type="Proteomes" id="UP000198506">
    <property type="component" value="Unassembled WGS sequence"/>
</dbReference>